<evidence type="ECO:0000256" key="4">
    <source>
        <dbReference type="ARBA" id="ARBA00022692"/>
    </source>
</evidence>
<dbReference type="RefSeq" id="WP_254740435.1">
    <property type="nucleotide sequence ID" value="NZ_JANCLU010000006.1"/>
</dbReference>
<dbReference type="Pfam" id="PF19300">
    <property type="entry name" value="BPD_transp_1_N"/>
    <property type="match status" value="1"/>
</dbReference>
<gene>
    <name evidence="9" type="ORF">NK718_08075</name>
</gene>
<keyword evidence="3" id="KW-1003">Cell membrane</keyword>
<evidence type="ECO:0000313" key="10">
    <source>
        <dbReference type="Proteomes" id="UP001205890"/>
    </source>
</evidence>
<keyword evidence="5 7" id="KW-1133">Transmembrane helix</keyword>
<reference evidence="9 10" key="1">
    <citation type="submission" date="2022-07" db="EMBL/GenBank/DDBJ databases">
        <authorList>
            <person name="Li W.-J."/>
            <person name="Deng Q.-Q."/>
        </authorList>
    </citation>
    <scope>NUCLEOTIDE SEQUENCE [LARGE SCALE GENOMIC DNA]</scope>
    <source>
        <strain evidence="9 10">SYSU M60028</strain>
    </source>
</reference>
<keyword evidence="6 7" id="KW-0472">Membrane</keyword>
<feature type="transmembrane region" description="Helical" evidence="7">
    <location>
        <begin position="100"/>
        <end position="121"/>
    </location>
</feature>
<evidence type="ECO:0000313" key="9">
    <source>
        <dbReference type="EMBL" id="MCP8938471.1"/>
    </source>
</evidence>
<proteinExistence type="inferred from homology"/>
<organism evidence="9 10">
    <name type="scientific">Alsobacter ponti</name>
    <dbReference type="NCBI Taxonomy" id="2962936"/>
    <lineage>
        <taxon>Bacteria</taxon>
        <taxon>Pseudomonadati</taxon>
        <taxon>Pseudomonadota</taxon>
        <taxon>Alphaproteobacteria</taxon>
        <taxon>Hyphomicrobiales</taxon>
        <taxon>Alsobacteraceae</taxon>
        <taxon>Alsobacter</taxon>
    </lineage>
</organism>
<feature type="transmembrane region" description="Helical" evidence="7">
    <location>
        <begin position="242"/>
        <end position="269"/>
    </location>
</feature>
<dbReference type="InterPro" id="IPR045621">
    <property type="entry name" value="BPD_transp_1_N"/>
</dbReference>
<evidence type="ECO:0000256" key="6">
    <source>
        <dbReference type="ARBA" id="ARBA00023136"/>
    </source>
</evidence>
<keyword evidence="4 7" id="KW-0812">Transmembrane</keyword>
<feature type="transmembrane region" description="Helical" evidence="7">
    <location>
        <begin position="184"/>
        <end position="204"/>
    </location>
</feature>
<accession>A0ABT1LBJ9</accession>
<evidence type="ECO:0000256" key="7">
    <source>
        <dbReference type="RuleBase" id="RU363032"/>
    </source>
</evidence>
<dbReference type="Pfam" id="PF00528">
    <property type="entry name" value="BPD_transp_1"/>
    <property type="match status" value="1"/>
</dbReference>
<feature type="domain" description="ABC transmembrane type-1" evidence="8">
    <location>
        <begin position="94"/>
        <end position="307"/>
    </location>
</feature>
<feature type="transmembrane region" description="Helical" evidence="7">
    <location>
        <begin position="289"/>
        <end position="314"/>
    </location>
</feature>
<dbReference type="InterPro" id="IPR000515">
    <property type="entry name" value="MetI-like"/>
</dbReference>
<comment type="similarity">
    <text evidence="7">Belongs to the binding-protein-dependent transport system permease family.</text>
</comment>
<name>A0ABT1LBJ9_9HYPH</name>
<evidence type="ECO:0000256" key="3">
    <source>
        <dbReference type="ARBA" id="ARBA00022475"/>
    </source>
</evidence>
<dbReference type="InterPro" id="IPR035906">
    <property type="entry name" value="MetI-like_sf"/>
</dbReference>
<dbReference type="PANTHER" id="PTHR43163:SF2">
    <property type="entry name" value="ABC TRANSPORTER PERMEASE PROTEIN"/>
    <property type="match status" value="1"/>
</dbReference>
<dbReference type="EMBL" id="JANCLU010000006">
    <property type="protein sequence ID" value="MCP8938471.1"/>
    <property type="molecule type" value="Genomic_DNA"/>
</dbReference>
<evidence type="ECO:0000259" key="8">
    <source>
        <dbReference type="PROSITE" id="PS50928"/>
    </source>
</evidence>
<keyword evidence="10" id="KW-1185">Reference proteome</keyword>
<evidence type="ECO:0000256" key="5">
    <source>
        <dbReference type="ARBA" id="ARBA00022989"/>
    </source>
</evidence>
<dbReference type="Proteomes" id="UP001205890">
    <property type="component" value="Unassembled WGS sequence"/>
</dbReference>
<feature type="transmembrane region" description="Helical" evidence="7">
    <location>
        <begin position="12"/>
        <end position="31"/>
    </location>
</feature>
<comment type="subcellular location">
    <subcellularLocation>
        <location evidence="1 7">Cell membrane</location>
        <topology evidence="1 7">Multi-pass membrane protein</topology>
    </subcellularLocation>
</comment>
<evidence type="ECO:0000256" key="1">
    <source>
        <dbReference type="ARBA" id="ARBA00004651"/>
    </source>
</evidence>
<dbReference type="PANTHER" id="PTHR43163">
    <property type="entry name" value="DIPEPTIDE TRANSPORT SYSTEM PERMEASE PROTEIN DPPB-RELATED"/>
    <property type="match status" value="1"/>
</dbReference>
<keyword evidence="2 7" id="KW-0813">Transport</keyword>
<dbReference type="CDD" id="cd06261">
    <property type="entry name" value="TM_PBP2"/>
    <property type="match status" value="1"/>
</dbReference>
<comment type="caution">
    <text evidence="9">The sequence shown here is derived from an EMBL/GenBank/DDBJ whole genome shotgun (WGS) entry which is preliminary data.</text>
</comment>
<protein>
    <submittedName>
        <fullName evidence="9">ABC transporter permease</fullName>
    </submittedName>
</protein>
<feature type="transmembrane region" description="Helical" evidence="7">
    <location>
        <begin position="133"/>
        <end position="156"/>
    </location>
</feature>
<sequence length="323" mass="35284">MFRYASARIAQTVVVLLAIAFIGFLLVSNLGDPLASLLPPDATPQDRAALIATLHLDQPVAMRFLTFLKGLLVGDFGISYRSHEPVAALIWERLPATVELAFASLAITLLVGVPLGVYCGIRPRSALAKAVMFVSIAGVTLPTFVVGILLIAVFSVKLGLLPSFGRGQTVDLGFWKTGLLTASGWRALVLPAITLSLFQVTFVIRMIRTQLMEVGHSEFIRFARARGVEARRIWFVHALKNTLLPVITVLALQFGNIIAFSVVTENVFAWPGLGSLFLQSIQTADMPVISVYLIIIGAIFMMLNLLVELSYPLIDQRVLRERA</sequence>
<evidence type="ECO:0000256" key="2">
    <source>
        <dbReference type="ARBA" id="ARBA00022448"/>
    </source>
</evidence>
<dbReference type="Gene3D" id="1.10.3720.10">
    <property type="entry name" value="MetI-like"/>
    <property type="match status" value="1"/>
</dbReference>
<dbReference type="SUPFAM" id="SSF161098">
    <property type="entry name" value="MetI-like"/>
    <property type="match status" value="1"/>
</dbReference>
<dbReference type="PROSITE" id="PS50928">
    <property type="entry name" value="ABC_TM1"/>
    <property type="match status" value="1"/>
</dbReference>